<evidence type="ECO:0000256" key="1">
    <source>
        <dbReference type="SAM" id="MobiDB-lite"/>
    </source>
</evidence>
<accession>A0AAN6SZA5</accession>
<feature type="compositionally biased region" description="Basic and acidic residues" evidence="1">
    <location>
        <begin position="73"/>
        <end position="83"/>
    </location>
</feature>
<name>A0AAN6SZA5_9PEZI</name>
<evidence type="ECO:0000313" key="2">
    <source>
        <dbReference type="EMBL" id="KAK4098294.1"/>
    </source>
</evidence>
<protein>
    <submittedName>
        <fullName evidence="2">Uncharacterized protein</fullName>
    </submittedName>
</protein>
<dbReference type="EMBL" id="MU863660">
    <property type="protein sequence ID" value="KAK4098294.1"/>
    <property type="molecule type" value="Genomic_DNA"/>
</dbReference>
<comment type="caution">
    <text evidence="2">The sequence shown here is derived from an EMBL/GenBank/DDBJ whole genome shotgun (WGS) entry which is preliminary data.</text>
</comment>
<feature type="region of interest" description="Disordered" evidence="1">
    <location>
        <begin position="49"/>
        <end position="83"/>
    </location>
</feature>
<evidence type="ECO:0000313" key="3">
    <source>
        <dbReference type="Proteomes" id="UP001305647"/>
    </source>
</evidence>
<dbReference type="AlphaFoldDB" id="A0AAN6SZA5"/>
<keyword evidence="3" id="KW-1185">Reference proteome</keyword>
<sequence>MPSSKGIPTDPDLREHLKEDIQQEPNKSGDGKGQWAAWKGMKLAKEYEAHGGGYENEPGSKNEPKKGAPVAKNESKKQEELED</sequence>
<reference evidence="2" key="2">
    <citation type="submission" date="2023-05" db="EMBL/GenBank/DDBJ databases">
        <authorList>
            <consortium name="Lawrence Berkeley National Laboratory"/>
            <person name="Steindorff A."/>
            <person name="Hensen N."/>
            <person name="Bonometti L."/>
            <person name="Westerberg I."/>
            <person name="Brannstrom I.O."/>
            <person name="Guillou S."/>
            <person name="Cros-Aarteil S."/>
            <person name="Calhoun S."/>
            <person name="Haridas S."/>
            <person name="Kuo A."/>
            <person name="Mondo S."/>
            <person name="Pangilinan J."/>
            <person name="Riley R."/>
            <person name="Labutti K."/>
            <person name="Andreopoulos B."/>
            <person name="Lipzen A."/>
            <person name="Chen C."/>
            <person name="Yanf M."/>
            <person name="Daum C."/>
            <person name="Ng V."/>
            <person name="Clum A."/>
            <person name="Ohm R."/>
            <person name="Martin F."/>
            <person name="Silar P."/>
            <person name="Natvig D."/>
            <person name="Lalanne C."/>
            <person name="Gautier V."/>
            <person name="Ament-Velasquez S.L."/>
            <person name="Kruys A."/>
            <person name="Hutchinson M.I."/>
            <person name="Powell A.J."/>
            <person name="Barry K."/>
            <person name="Miller A.N."/>
            <person name="Grigoriev I.V."/>
            <person name="Debuchy R."/>
            <person name="Gladieux P."/>
            <person name="Thoren M.H."/>
            <person name="Johannesson H."/>
        </authorList>
    </citation>
    <scope>NUCLEOTIDE SEQUENCE</scope>
    <source>
        <strain evidence="2">CBS 757.83</strain>
    </source>
</reference>
<gene>
    <name evidence="2" type="ORF">N658DRAFT_568803</name>
</gene>
<organism evidence="2 3">
    <name type="scientific">Parathielavia hyrcaniae</name>
    <dbReference type="NCBI Taxonomy" id="113614"/>
    <lineage>
        <taxon>Eukaryota</taxon>
        <taxon>Fungi</taxon>
        <taxon>Dikarya</taxon>
        <taxon>Ascomycota</taxon>
        <taxon>Pezizomycotina</taxon>
        <taxon>Sordariomycetes</taxon>
        <taxon>Sordariomycetidae</taxon>
        <taxon>Sordariales</taxon>
        <taxon>Chaetomiaceae</taxon>
        <taxon>Parathielavia</taxon>
    </lineage>
</organism>
<feature type="compositionally biased region" description="Basic and acidic residues" evidence="1">
    <location>
        <begin position="11"/>
        <end position="21"/>
    </location>
</feature>
<feature type="region of interest" description="Disordered" evidence="1">
    <location>
        <begin position="1"/>
        <end position="37"/>
    </location>
</feature>
<dbReference type="Proteomes" id="UP001305647">
    <property type="component" value="Unassembled WGS sequence"/>
</dbReference>
<proteinExistence type="predicted"/>
<reference evidence="2" key="1">
    <citation type="journal article" date="2023" name="Mol. Phylogenet. Evol.">
        <title>Genome-scale phylogeny and comparative genomics of the fungal order Sordariales.</title>
        <authorList>
            <person name="Hensen N."/>
            <person name="Bonometti L."/>
            <person name="Westerberg I."/>
            <person name="Brannstrom I.O."/>
            <person name="Guillou S."/>
            <person name="Cros-Aarteil S."/>
            <person name="Calhoun S."/>
            <person name="Haridas S."/>
            <person name="Kuo A."/>
            <person name="Mondo S."/>
            <person name="Pangilinan J."/>
            <person name="Riley R."/>
            <person name="LaButti K."/>
            <person name="Andreopoulos B."/>
            <person name="Lipzen A."/>
            <person name="Chen C."/>
            <person name="Yan M."/>
            <person name="Daum C."/>
            <person name="Ng V."/>
            <person name="Clum A."/>
            <person name="Steindorff A."/>
            <person name="Ohm R.A."/>
            <person name="Martin F."/>
            <person name="Silar P."/>
            <person name="Natvig D.O."/>
            <person name="Lalanne C."/>
            <person name="Gautier V."/>
            <person name="Ament-Velasquez S.L."/>
            <person name="Kruys A."/>
            <person name="Hutchinson M.I."/>
            <person name="Powell A.J."/>
            <person name="Barry K."/>
            <person name="Miller A.N."/>
            <person name="Grigoriev I.V."/>
            <person name="Debuchy R."/>
            <person name="Gladieux P."/>
            <person name="Hiltunen Thoren M."/>
            <person name="Johannesson H."/>
        </authorList>
    </citation>
    <scope>NUCLEOTIDE SEQUENCE</scope>
    <source>
        <strain evidence="2">CBS 757.83</strain>
    </source>
</reference>